<dbReference type="PANTHER" id="PTHR30007:SF1">
    <property type="entry name" value="BLR1914 PROTEIN"/>
    <property type="match status" value="1"/>
</dbReference>
<name>A0A518IRT3_9BACT</name>
<accession>A0A518IRT3</accession>
<proteinExistence type="predicted"/>
<dbReference type="RefSeq" id="WP_145283699.1">
    <property type="nucleotide sequence ID" value="NZ_CP036318.1"/>
</dbReference>
<feature type="domain" description="Transposase IS4-like" evidence="1">
    <location>
        <begin position="95"/>
        <end position="253"/>
    </location>
</feature>
<dbReference type="AlphaFoldDB" id="A0A518IRT3"/>
<sequence length="272" mass="31350">MPRHRLTDREFNAIRHLLPKQCPGKPGRRWSNHRTVIDGILWITKTGSPWRDLPEQLGKWQTVYARFRRWTKEGLWARIYQTLLKRLDALEKIDRSLWCVDGSVIRAHRSASGMIPQSEKNDELVALGRSRGGYSTKIHVLCDGEGTLLGITATGGQRHESTELENLIASCELSLHRYDSRPEVIAGDKGYSSNAIRQFIRDRQIKPVIGSKANESRDANFDREAYRRRSIIERLIGWLKESRRVATRYDKLACSYLAFVQLAATRRVLKLL</sequence>
<feature type="domain" description="Insertion element IS402-like" evidence="2">
    <location>
        <begin position="6"/>
        <end position="79"/>
    </location>
</feature>
<dbReference type="NCBIfam" id="NF033580">
    <property type="entry name" value="transpos_IS5_3"/>
    <property type="match status" value="1"/>
</dbReference>
<dbReference type="EMBL" id="CP036318">
    <property type="protein sequence ID" value="QDV55792.1"/>
    <property type="molecule type" value="Genomic_DNA"/>
</dbReference>
<dbReference type="Pfam" id="PF13340">
    <property type="entry name" value="DUF4096"/>
    <property type="match status" value="1"/>
</dbReference>
<evidence type="ECO:0000259" key="1">
    <source>
        <dbReference type="Pfam" id="PF01609"/>
    </source>
</evidence>
<dbReference type="InterPro" id="IPR002559">
    <property type="entry name" value="Transposase_11"/>
</dbReference>
<evidence type="ECO:0000313" key="3">
    <source>
        <dbReference type="EMBL" id="QDV55792.1"/>
    </source>
</evidence>
<dbReference type="InterPro" id="IPR025161">
    <property type="entry name" value="IS402-like_dom"/>
</dbReference>
<dbReference type="GO" id="GO:0006313">
    <property type="term" value="P:DNA transposition"/>
    <property type="evidence" value="ECO:0007669"/>
    <property type="project" value="InterPro"/>
</dbReference>
<reference evidence="3 4" key="1">
    <citation type="submission" date="2019-02" db="EMBL/GenBank/DDBJ databases">
        <title>Deep-cultivation of Planctomycetes and their phenomic and genomic characterization uncovers novel biology.</title>
        <authorList>
            <person name="Wiegand S."/>
            <person name="Jogler M."/>
            <person name="Boedeker C."/>
            <person name="Pinto D."/>
            <person name="Vollmers J."/>
            <person name="Rivas-Marin E."/>
            <person name="Kohn T."/>
            <person name="Peeters S.H."/>
            <person name="Heuer A."/>
            <person name="Rast P."/>
            <person name="Oberbeckmann S."/>
            <person name="Bunk B."/>
            <person name="Jeske O."/>
            <person name="Meyerdierks A."/>
            <person name="Storesund J.E."/>
            <person name="Kallscheuer N."/>
            <person name="Luecker S."/>
            <person name="Lage O.M."/>
            <person name="Pohl T."/>
            <person name="Merkel B.J."/>
            <person name="Hornburger P."/>
            <person name="Mueller R.-W."/>
            <person name="Bruemmer F."/>
            <person name="Labrenz M."/>
            <person name="Spormann A.M."/>
            <person name="Op den Camp H."/>
            <person name="Overmann J."/>
            <person name="Amann R."/>
            <person name="Jetten M.S.M."/>
            <person name="Mascher T."/>
            <person name="Medema M.H."/>
            <person name="Devos D.P."/>
            <person name="Kaster A.-K."/>
            <person name="Ovreas L."/>
            <person name="Rohde M."/>
            <person name="Galperin M.Y."/>
            <person name="Jogler C."/>
        </authorList>
    </citation>
    <scope>NUCLEOTIDE SEQUENCE [LARGE SCALE GENOMIC DNA]</scope>
    <source>
        <strain evidence="3 4">Mal33</strain>
    </source>
</reference>
<dbReference type="Pfam" id="PF01609">
    <property type="entry name" value="DDE_Tnp_1"/>
    <property type="match status" value="1"/>
</dbReference>
<evidence type="ECO:0000313" key="4">
    <source>
        <dbReference type="Proteomes" id="UP000316770"/>
    </source>
</evidence>
<gene>
    <name evidence="3" type="ORF">Mal33_17710</name>
</gene>
<protein>
    <submittedName>
        <fullName evidence="3">Transposase DDE domain protein</fullName>
    </submittedName>
</protein>
<dbReference type="Proteomes" id="UP000316770">
    <property type="component" value="Chromosome"/>
</dbReference>
<keyword evidence="4" id="KW-1185">Reference proteome</keyword>
<evidence type="ECO:0000259" key="2">
    <source>
        <dbReference type="Pfam" id="PF13340"/>
    </source>
</evidence>
<dbReference type="PANTHER" id="PTHR30007">
    <property type="entry name" value="PHP DOMAIN PROTEIN"/>
    <property type="match status" value="1"/>
</dbReference>
<organism evidence="3 4">
    <name type="scientific">Rosistilla oblonga</name>
    <dbReference type="NCBI Taxonomy" id="2527990"/>
    <lineage>
        <taxon>Bacteria</taxon>
        <taxon>Pseudomonadati</taxon>
        <taxon>Planctomycetota</taxon>
        <taxon>Planctomycetia</taxon>
        <taxon>Pirellulales</taxon>
        <taxon>Pirellulaceae</taxon>
        <taxon>Rosistilla</taxon>
    </lineage>
</organism>
<dbReference type="GO" id="GO:0003677">
    <property type="term" value="F:DNA binding"/>
    <property type="evidence" value="ECO:0007669"/>
    <property type="project" value="InterPro"/>
</dbReference>
<dbReference type="GO" id="GO:0004803">
    <property type="term" value="F:transposase activity"/>
    <property type="evidence" value="ECO:0007669"/>
    <property type="project" value="InterPro"/>
</dbReference>